<feature type="region of interest" description="Disordered" evidence="1">
    <location>
        <begin position="209"/>
        <end position="258"/>
    </location>
</feature>
<organism evidence="2 3">
    <name type="scientific">Fusarium irregulare</name>
    <dbReference type="NCBI Taxonomy" id="2494466"/>
    <lineage>
        <taxon>Eukaryota</taxon>
        <taxon>Fungi</taxon>
        <taxon>Dikarya</taxon>
        <taxon>Ascomycota</taxon>
        <taxon>Pezizomycotina</taxon>
        <taxon>Sordariomycetes</taxon>
        <taxon>Hypocreomycetidae</taxon>
        <taxon>Hypocreales</taxon>
        <taxon>Nectriaceae</taxon>
        <taxon>Fusarium</taxon>
        <taxon>Fusarium incarnatum-equiseti species complex</taxon>
    </lineage>
</organism>
<protein>
    <submittedName>
        <fullName evidence="2">Uncharacterized protein</fullName>
    </submittedName>
</protein>
<accession>A0A9W8Q1Y8</accession>
<sequence>MPCCLGIIQFQRCQHAHLLKLGCTYGCTELCPPEKQETLVISKFLWLCEDCRERISNVELDERCNKWALKKERLQEQGHGEWIHTISMMEDMEFDMYEAKRVNAIEELQWVIEWTYEYGLMLYGVLIMRNWVPQVAAARIKQLRDLRPWDLMVVKDGLRDSKQLFQDQHNEVYWSISDHLEEYWMQRRQMPRPPRRELPPVPLYPWNDKEAARRSSSASSSTLVCDDEGDVEFKDGKEEQAPTAQLPTPDPSQTPPKVDSIAKEAVNNLEIWSEGTDDTAMDLS</sequence>
<dbReference type="AlphaFoldDB" id="A0A9W8Q1Y8"/>
<evidence type="ECO:0000256" key="1">
    <source>
        <dbReference type="SAM" id="MobiDB-lite"/>
    </source>
</evidence>
<feature type="compositionally biased region" description="Basic and acidic residues" evidence="1">
    <location>
        <begin position="231"/>
        <end position="240"/>
    </location>
</feature>
<gene>
    <name evidence="2" type="ORF">NW766_000453</name>
</gene>
<evidence type="ECO:0000313" key="2">
    <source>
        <dbReference type="EMBL" id="KAJ4024221.1"/>
    </source>
</evidence>
<name>A0A9W8Q1Y8_9HYPO</name>
<dbReference type="OrthoDB" id="5154063at2759"/>
<proteinExistence type="predicted"/>
<keyword evidence="3" id="KW-1185">Reference proteome</keyword>
<evidence type="ECO:0000313" key="3">
    <source>
        <dbReference type="Proteomes" id="UP001152130"/>
    </source>
</evidence>
<reference evidence="2" key="1">
    <citation type="submission" date="2022-10" db="EMBL/GenBank/DDBJ databases">
        <title>Fusarium specimens isolated from Avocado Roots.</title>
        <authorList>
            <person name="Stajich J."/>
            <person name="Roper C."/>
            <person name="Heimlech-Rivalta G."/>
        </authorList>
    </citation>
    <scope>NUCLEOTIDE SEQUENCE</scope>
    <source>
        <strain evidence="2">CF00143</strain>
    </source>
</reference>
<comment type="caution">
    <text evidence="2">The sequence shown here is derived from an EMBL/GenBank/DDBJ whole genome shotgun (WGS) entry which is preliminary data.</text>
</comment>
<dbReference type="EMBL" id="JAPDHF010000001">
    <property type="protein sequence ID" value="KAJ4024221.1"/>
    <property type="molecule type" value="Genomic_DNA"/>
</dbReference>
<dbReference type="Proteomes" id="UP001152130">
    <property type="component" value="Unassembled WGS sequence"/>
</dbReference>